<evidence type="ECO:0000313" key="2">
    <source>
        <dbReference type="EMBL" id="OAT66442.1"/>
    </source>
</evidence>
<dbReference type="AlphaFoldDB" id="A0A179V5S5"/>
<keyword evidence="2" id="KW-0378">Hydrolase</keyword>
<reference evidence="2 3" key="1">
    <citation type="submission" date="2016-01" db="EMBL/GenBank/DDBJ databases">
        <title>Mycobacterium immunogenum strain CD11_6 genome sequencing and assembly.</title>
        <authorList>
            <person name="Kaur G."/>
            <person name="Nair G.R."/>
            <person name="Mayilraj S."/>
        </authorList>
    </citation>
    <scope>NUCLEOTIDE SEQUENCE [LARGE SCALE GENOMIC DNA]</scope>
    <source>
        <strain evidence="2 3">CD11-6</strain>
    </source>
</reference>
<feature type="domain" description="AB hydrolase-1" evidence="1">
    <location>
        <begin position="54"/>
        <end position="162"/>
    </location>
</feature>
<dbReference type="InterPro" id="IPR051321">
    <property type="entry name" value="PHA/PHB_synthase"/>
</dbReference>
<dbReference type="Pfam" id="PF00561">
    <property type="entry name" value="Abhydrolase_1"/>
    <property type="match status" value="1"/>
</dbReference>
<protein>
    <submittedName>
        <fullName evidence="2">Hydrolase</fullName>
    </submittedName>
</protein>
<gene>
    <name evidence="2" type="ORF">AWB85_17155</name>
</gene>
<evidence type="ECO:0000313" key="3">
    <source>
        <dbReference type="Proteomes" id="UP000186919"/>
    </source>
</evidence>
<accession>A0A179V5S5</accession>
<organism evidence="2 3">
    <name type="scientific">Mycobacteroides immunogenum</name>
    <dbReference type="NCBI Taxonomy" id="83262"/>
    <lineage>
        <taxon>Bacteria</taxon>
        <taxon>Bacillati</taxon>
        <taxon>Actinomycetota</taxon>
        <taxon>Actinomycetes</taxon>
        <taxon>Mycobacteriales</taxon>
        <taxon>Mycobacteriaceae</taxon>
        <taxon>Mycobacteroides</taxon>
    </lineage>
</organism>
<evidence type="ECO:0000259" key="1">
    <source>
        <dbReference type="Pfam" id="PF00561"/>
    </source>
</evidence>
<dbReference type="Proteomes" id="UP000186919">
    <property type="component" value="Unassembled WGS sequence"/>
</dbReference>
<dbReference type="Gene3D" id="3.40.50.1820">
    <property type="entry name" value="alpha/beta hydrolase"/>
    <property type="match status" value="1"/>
</dbReference>
<sequence>MVSIPVSARNLFSITFGDGVRPPRPTSHVVLFDEPHRQLRRYGTDDPRESSTVPVLLIPPLAASATCYDLAPGQSLVAHLLRQGRTPYVVDYGEIGWADRYLGLESFFADIIPQAIERVLIDSGQSQLDLIGWSLGGTLSLLTAAADRELPIRSIVAIGTPLDYGQIPGYPEARRITKPTNGYAVTTVLRALGGIPAPVVQAAYRATSWDREIKRPWFLLNNLNNTEALAKAEVIDRFQDAFPGYPGRAVSQMWGRFIYHDEIAAGVVNVAGYTLDLTALTLPIQLFGSHRDAIAPWQCVHNGVDMLKSADVRFTTVEASHLGLVALSAGVNETWPAIDDFLAELDLTSSGAKEAPVPD</sequence>
<dbReference type="InterPro" id="IPR000073">
    <property type="entry name" value="AB_hydrolase_1"/>
</dbReference>
<dbReference type="SUPFAM" id="SSF53474">
    <property type="entry name" value="alpha/beta-Hydrolases"/>
    <property type="match status" value="1"/>
</dbReference>
<dbReference type="RefSeq" id="WP_064633408.1">
    <property type="nucleotide sequence ID" value="NZ_LQYE01000032.1"/>
</dbReference>
<dbReference type="EMBL" id="LQYE01000032">
    <property type="protein sequence ID" value="OAT66442.1"/>
    <property type="molecule type" value="Genomic_DNA"/>
</dbReference>
<dbReference type="InterPro" id="IPR029058">
    <property type="entry name" value="AB_hydrolase_fold"/>
</dbReference>
<dbReference type="PANTHER" id="PTHR36837">
    <property type="entry name" value="POLY(3-HYDROXYALKANOATE) POLYMERASE SUBUNIT PHAC"/>
    <property type="match status" value="1"/>
</dbReference>
<proteinExistence type="predicted"/>
<dbReference type="PANTHER" id="PTHR36837:SF2">
    <property type="entry name" value="POLY(3-HYDROXYALKANOATE) POLYMERASE SUBUNIT PHAC"/>
    <property type="match status" value="1"/>
</dbReference>
<dbReference type="GO" id="GO:0016787">
    <property type="term" value="F:hydrolase activity"/>
    <property type="evidence" value="ECO:0007669"/>
    <property type="project" value="UniProtKB-KW"/>
</dbReference>
<name>A0A179V5S5_9MYCO</name>
<comment type="caution">
    <text evidence="2">The sequence shown here is derived from an EMBL/GenBank/DDBJ whole genome shotgun (WGS) entry which is preliminary data.</text>
</comment>